<dbReference type="InterPro" id="IPR039599">
    <property type="entry name" value="RBM48"/>
</dbReference>
<feature type="region of interest" description="Disordered" evidence="1">
    <location>
        <begin position="231"/>
        <end position="256"/>
    </location>
</feature>
<reference evidence="2 3" key="1">
    <citation type="submission" date="2016-07" db="EMBL/GenBank/DDBJ databases">
        <title>Pervasive Adenine N6-methylation of Active Genes in Fungi.</title>
        <authorList>
            <consortium name="DOE Joint Genome Institute"/>
            <person name="Mondo S.J."/>
            <person name="Dannebaum R.O."/>
            <person name="Kuo R.C."/>
            <person name="Labutti K."/>
            <person name="Haridas S."/>
            <person name="Kuo A."/>
            <person name="Salamov A."/>
            <person name="Ahrendt S.R."/>
            <person name="Lipzen A."/>
            <person name="Sullivan W."/>
            <person name="Andreopoulos W.B."/>
            <person name="Clum A."/>
            <person name="Lindquist E."/>
            <person name="Daum C."/>
            <person name="Ramamoorthy G.K."/>
            <person name="Gryganskyi A."/>
            <person name="Culley D."/>
            <person name="Magnuson J.K."/>
            <person name="James T.Y."/>
            <person name="O'Malley M.A."/>
            <person name="Stajich J.E."/>
            <person name="Spatafora J.W."/>
            <person name="Visel A."/>
            <person name="Grigoriev I.V."/>
        </authorList>
    </citation>
    <scope>NUCLEOTIDE SEQUENCE [LARGE SCALE GENOMIC DNA]</scope>
    <source>
        <strain evidence="2 3">NRRL 1336</strain>
    </source>
</reference>
<feature type="region of interest" description="Disordered" evidence="1">
    <location>
        <begin position="138"/>
        <end position="164"/>
    </location>
</feature>
<evidence type="ECO:0000256" key="1">
    <source>
        <dbReference type="SAM" id="MobiDB-lite"/>
    </source>
</evidence>
<name>A0A1X2I5Y0_9FUNG</name>
<organism evidence="2 3">
    <name type="scientific">Absidia repens</name>
    <dbReference type="NCBI Taxonomy" id="90262"/>
    <lineage>
        <taxon>Eukaryota</taxon>
        <taxon>Fungi</taxon>
        <taxon>Fungi incertae sedis</taxon>
        <taxon>Mucoromycota</taxon>
        <taxon>Mucoromycotina</taxon>
        <taxon>Mucoromycetes</taxon>
        <taxon>Mucorales</taxon>
        <taxon>Cunninghamellaceae</taxon>
        <taxon>Absidia</taxon>
    </lineage>
</organism>
<protein>
    <submittedName>
        <fullName evidence="2">Uncharacterized protein</fullName>
    </submittedName>
</protein>
<evidence type="ECO:0000313" key="2">
    <source>
        <dbReference type="EMBL" id="ORZ10129.1"/>
    </source>
</evidence>
<dbReference type="Proteomes" id="UP000193560">
    <property type="component" value="Unassembled WGS sequence"/>
</dbReference>
<dbReference type="GO" id="GO:0005654">
    <property type="term" value="C:nucleoplasm"/>
    <property type="evidence" value="ECO:0007669"/>
    <property type="project" value="TreeGrafter"/>
</dbReference>
<proteinExistence type="predicted"/>
<dbReference type="EMBL" id="MCGE01000025">
    <property type="protein sequence ID" value="ORZ10129.1"/>
    <property type="molecule type" value="Genomic_DNA"/>
</dbReference>
<sequence>MAMNRPEYRDAKTPRAVTVYTVAQESRHVVFRNVPALSGEETIIQDLLNRCGLYGTVETWRQLDKHHQQQQQQQEQSQQSIESFTLSPLLVTFTTIDEARWVKRKMDDQVFYANLLQVSYAPEYDTVNDIRLKLENRRTRKKSRRTNRRWQPQRRGEHDDDNNNYVHARSAASIYNNRSSSVVIQGSKGEDNELLKTTGNTTTTAPSIDGIIPHALDQKKNNAPVATPSIIPASSAPPGLATAPTPIPAIKKRRRI</sequence>
<dbReference type="STRING" id="90262.A0A1X2I5Y0"/>
<dbReference type="AlphaFoldDB" id="A0A1X2I5Y0"/>
<evidence type="ECO:0000313" key="3">
    <source>
        <dbReference type="Proteomes" id="UP000193560"/>
    </source>
</evidence>
<dbReference type="PANTHER" id="PTHR20957">
    <property type="entry name" value="RNA-BINDING PROTEIN 48"/>
    <property type="match status" value="1"/>
</dbReference>
<dbReference type="PANTHER" id="PTHR20957:SF0">
    <property type="entry name" value="RNA-BINDING PROTEIN 48"/>
    <property type="match status" value="1"/>
</dbReference>
<accession>A0A1X2I5Y0</accession>
<feature type="compositionally biased region" description="Basic residues" evidence="1">
    <location>
        <begin position="138"/>
        <end position="152"/>
    </location>
</feature>
<keyword evidence="3" id="KW-1185">Reference proteome</keyword>
<comment type="caution">
    <text evidence="2">The sequence shown here is derived from an EMBL/GenBank/DDBJ whole genome shotgun (WGS) entry which is preliminary data.</text>
</comment>
<gene>
    <name evidence="2" type="ORF">BCR42DRAFT_422790</name>
</gene>
<dbReference type="OrthoDB" id="78358at2759"/>